<dbReference type="RefSeq" id="WP_111515190.1">
    <property type="nucleotide sequence ID" value="NZ_QFYR01000002.1"/>
</dbReference>
<evidence type="ECO:0000313" key="4">
    <source>
        <dbReference type="Proteomes" id="UP000249725"/>
    </source>
</evidence>
<keyword evidence="2" id="KW-0732">Signal</keyword>
<reference evidence="4" key="1">
    <citation type="submission" date="2018-05" db="EMBL/GenBank/DDBJ databases">
        <authorList>
            <person name="Li X."/>
        </authorList>
    </citation>
    <scope>NUCLEOTIDE SEQUENCE [LARGE SCALE GENOMIC DNA]</scope>
    <source>
        <strain evidence="4">YIM 73061</strain>
    </source>
</reference>
<proteinExistence type="predicted"/>
<name>A0A328AED6_9CAUL</name>
<dbReference type="EMBL" id="QFYR01000002">
    <property type="protein sequence ID" value="RAK52905.1"/>
    <property type="molecule type" value="Genomic_DNA"/>
</dbReference>
<accession>A0A328AED6</accession>
<evidence type="ECO:0000313" key="3">
    <source>
        <dbReference type="EMBL" id="RAK52905.1"/>
    </source>
</evidence>
<comment type="caution">
    <text evidence="3">The sequence shown here is derived from an EMBL/GenBank/DDBJ whole genome shotgun (WGS) entry which is preliminary data.</text>
</comment>
<evidence type="ECO:0008006" key="5">
    <source>
        <dbReference type="Google" id="ProtNLM"/>
    </source>
</evidence>
<gene>
    <name evidence="3" type="ORF">DJ018_12070</name>
</gene>
<sequence length="122" mass="11479">MKILIISAATAALAVAGGAIAQTSSSTTGSTTSSQTGAWSGSSHQGHGATARTGASSPTSTVTTVKKDKTQPNTASGDVSSPAAGDLPKQSPGSPAGPSGDTDTGPRAGANPTGSNGSTAPQ</sequence>
<evidence type="ECO:0000256" key="1">
    <source>
        <dbReference type="SAM" id="MobiDB-lite"/>
    </source>
</evidence>
<dbReference type="Proteomes" id="UP000249725">
    <property type="component" value="Unassembled WGS sequence"/>
</dbReference>
<evidence type="ECO:0000256" key="2">
    <source>
        <dbReference type="SAM" id="SignalP"/>
    </source>
</evidence>
<dbReference type="AlphaFoldDB" id="A0A328AED6"/>
<protein>
    <recommendedName>
        <fullName evidence="5">Proteophosphoglycan ppg4</fullName>
    </recommendedName>
</protein>
<keyword evidence="4" id="KW-1185">Reference proteome</keyword>
<feature type="chain" id="PRO_5016268990" description="Proteophosphoglycan ppg4" evidence="2">
    <location>
        <begin position="22"/>
        <end position="122"/>
    </location>
</feature>
<feature type="region of interest" description="Disordered" evidence="1">
    <location>
        <begin position="20"/>
        <end position="122"/>
    </location>
</feature>
<feature type="compositionally biased region" description="Polar residues" evidence="1">
    <location>
        <begin position="112"/>
        <end position="122"/>
    </location>
</feature>
<organism evidence="3 4">
    <name type="scientific">Phenylobacterium deserti</name>
    <dbReference type="NCBI Taxonomy" id="1914756"/>
    <lineage>
        <taxon>Bacteria</taxon>
        <taxon>Pseudomonadati</taxon>
        <taxon>Pseudomonadota</taxon>
        <taxon>Alphaproteobacteria</taxon>
        <taxon>Caulobacterales</taxon>
        <taxon>Caulobacteraceae</taxon>
        <taxon>Phenylobacterium</taxon>
    </lineage>
</organism>
<feature type="compositionally biased region" description="Low complexity" evidence="1">
    <location>
        <begin position="20"/>
        <end position="43"/>
    </location>
</feature>
<feature type="signal peptide" evidence="2">
    <location>
        <begin position="1"/>
        <end position="21"/>
    </location>
</feature>